<accession>A0A7J3SLK3</accession>
<name>A0A7J3SLK3_9CREN</name>
<proteinExistence type="predicted"/>
<evidence type="ECO:0000313" key="1">
    <source>
        <dbReference type="EMBL" id="HGZ60446.1"/>
    </source>
</evidence>
<organism evidence="1">
    <name type="scientific">Fervidicoccus fontis</name>
    <dbReference type="NCBI Taxonomy" id="683846"/>
    <lineage>
        <taxon>Archaea</taxon>
        <taxon>Thermoproteota</taxon>
        <taxon>Thermoprotei</taxon>
        <taxon>Fervidicoccales</taxon>
        <taxon>Fervidicoccaceae</taxon>
        <taxon>Fervidicoccus</taxon>
    </lineage>
</organism>
<protein>
    <submittedName>
        <fullName evidence="1">Uncharacterized protein</fullName>
    </submittedName>
</protein>
<comment type="caution">
    <text evidence="1">The sequence shown here is derived from an EMBL/GenBank/DDBJ whole genome shotgun (WGS) entry which is preliminary data.</text>
</comment>
<dbReference type="AlphaFoldDB" id="A0A7J3SLK3"/>
<gene>
    <name evidence="1" type="ORF">ENW83_04485</name>
</gene>
<dbReference type="EMBL" id="DTLS01000129">
    <property type="protein sequence ID" value="HGZ60446.1"/>
    <property type="molecule type" value="Genomic_DNA"/>
</dbReference>
<sequence length="164" mass="18745">MRCKCWAKLTVFSKDYISHSMIIERLTNAGLSYYQDEKILDIRLNVPCEGTAGVIEKLESYARGGYALVDIKCWGAEAERFENKNIVSIMGYLFALQKRGDKEIKLRLISELESAGEDSKKIDLRRGPYPLERPFIIPLERFTKMLPGLLEAIDSLKYGESKKS</sequence>
<reference evidence="1" key="1">
    <citation type="journal article" date="2020" name="mSystems">
        <title>Genome- and Community-Level Interaction Insights into Carbon Utilization and Element Cycling Functions of Hydrothermarchaeota in Hydrothermal Sediment.</title>
        <authorList>
            <person name="Zhou Z."/>
            <person name="Liu Y."/>
            <person name="Xu W."/>
            <person name="Pan J."/>
            <person name="Luo Z.H."/>
            <person name="Li M."/>
        </authorList>
    </citation>
    <scope>NUCLEOTIDE SEQUENCE [LARGE SCALE GENOMIC DNA]</scope>
    <source>
        <strain evidence="1">SpSt-885</strain>
    </source>
</reference>